<keyword evidence="3" id="KW-1185">Reference proteome</keyword>
<evidence type="ECO:0000256" key="1">
    <source>
        <dbReference type="SAM" id="Phobius"/>
    </source>
</evidence>
<evidence type="ECO:0000313" key="3">
    <source>
        <dbReference type="Proteomes" id="UP000278222"/>
    </source>
</evidence>
<comment type="caution">
    <text evidence="2">The sequence shown here is derived from an EMBL/GenBank/DDBJ whole genome shotgun (WGS) entry which is preliminary data.</text>
</comment>
<dbReference type="Pfam" id="PF06170">
    <property type="entry name" value="DUF983"/>
    <property type="match status" value="1"/>
</dbReference>
<organism evidence="2 3">
    <name type="scientific">Stella humosa</name>
    <dbReference type="NCBI Taxonomy" id="94"/>
    <lineage>
        <taxon>Bacteria</taxon>
        <taxon>Pseudomonadati</taxon>
        <taxon>Pseudomonadota</taxon>
        <taxon>Alphaproteobacteria</taxon>
        <taxon>Rhodospirillales</taxon>
        <taxon>Stellaceae</taxon>
        <taxon>Stella</taxon>
    </lineage>
</organism>
<dbReference type="RefSeq" id="WP_179955423.1">
    <property type="nucleotide sequence ID" value="NZ_AP019700.1"/>
</dbReference>
<keyword evidence="1" id="KW-0812">Transmembrane</keyword>
<feature type="transmembrane region" description="Helical" evidence="1">
    <location>
        <begin position="81"/>
        <end position="100"/>
    </location>
</feature>
<protein>
    <submittedName>
        <fullName evidence="2">Uncharacterized protein (DUF983 family)</fullName>
    </submittedName>
</protein>
<proteinExistence type="predicted"/>
<keyword evidence="1" id="KW-0472">Membrane</keyword>
<sequence>MGCLITGTSPFATGLAARCPRCGKGALYEGFLTVRERCTHCGLDLSRHDSGDGPAVFIILILGAVVVALALWVEIRWQPPLWVHAALWTPFTLGVALAMLRPLKGVMVALNYRHRMDGSDA</sequence>
<feature type="transmembrane region" description="Helical" evidence="1">
    <location>
        <begin position="55"/>
        <end position="75"/>
    </location>
</feature>
<keyword evidence="1" id="KW-1133">Transmembrane helix</keyword>
<accession>A0A3N1LDF3</accession>
<dbReference type="EMBL" id="RJKX01000014">
    <property type="protein sequence ID" value="ROP91111.1"/>
    <property type="molecule type" value="Genomic_DNA"/>
</dbReference>
<dbReference type="Proteomes" id="UP000278222">
    <property type="component" value="Unassembled WGS sequence"/>
</dbReference>
<dbReference type="InterPro" id="IPR009325">
    <property type="entry name" value="DUF983"/>
</dbReference>
<name>A0A3N1LDF3_9PROT</name>
<gene>
    <name evidence="2" type="ORF">EDC65_2974</name>
</gene>
<evidence type="ECO:0000313" key="2">
    <source>
        <dbReference type="EMBL" id="ROP91111.1"/>
    </source>
</evidence>
<dbReference type="AlphaFoldDB" id="A0A3N1LDF3"/>
<reference evidence="2 3" key="1">
    <citation type="submission" date="2018-11" db="EMBL/GenBank/DDBJ databases">
        <title>Genomic Encyclopedia of Type Strains, Phase IV (KMG-IV): sequencing the most valuable type-strain genomes for metagenomic binning, comparative biology and taxonomic classification.</title>
        <authorList>
            <person name="Goeker M."/>
        </authorList>
    </citation>
    <scope>NUCLEOTIDE SEQUENCE [LARGE SCALE GENOMIC DNA]</scope>
    <source>
        <strain evidence="2 3">DSM 5900</strain>
    </source>
</reference>